<dbReference type="Gene3D" id="3.30.70.100">
    <property type="match status" value="1"/>
</dbReference>
<evidence type="ECO:0000313" key="2">
    <source>
        <dbReference type="Proteomes" id="UP000249260"/>
    </source>
</evidence>
<dbReference type="PANTHER" id="PTHR34389:SF2">
    <property type="entry name" value="L-RHAMNOSE MUTAROTASE"/>
    <property type="match status" value="1"/>
</dbReference>
<dbReference type="EMBL" id="QLUW01000001">
    <property type="protein sequence ID" value="RAP76955.1"/>
    <property type="molecule type" value="Genomic_DNA"/>
</dbReference>
<dbReference type="InterPro" id="IPR011008">
    <property type="entry name" value="Dimeric_a/b-barrel"/>
</dbReference>
<dbReference type="AlphaFoldDB" id="A0A328U7L7"/>
<accession>A0A328U7L7</accession>
<reference evidence="1 2" key="1">
    <citation type="submission" date="2018-06" db="EMBL/GenBank/DDBJ databases">
        <title>Paenibacillus montanisoli sp. nov., isolated from mountain area soil.</title>
        <authorList>
            <person name="Wu M."/>
        </authorList>
    </citation>
    <scope>NUCLEOTIDE SEQUENCE [LARGE SCALE GENOMIC DNA]</scope>
    <source>
        <strain evidence="1 2">RA17</strain>
    </source>
</reference>
<dbReference type="Pfam" id="PF05336">
    <property type="entry name" value="rhaM"/>
    <property type="match status" value="1"/>
</dbReference>
<gene>
    <name evidence="1" type="ORF">DL346_00130</name>
</gene>
<evidence type="ECO:0000313" key="1">
    <source>
        <dbReference type="EMBL" id="RAP76955.1"/>
    </source>
</evidence>
<dbReference type="OrthoDB" id="9799608at2"/>
<name>A0A328U7L7_9BACL</name>
<dbReference type="GO" id="GO:0019301">
    <property type="term" value="P:rhamnose catabolic process"/>
    <property type="evidence" value="ECO:0007669"/>
    <property type="project" value="TreeGrafter"/>
</dbReference>
<dbReference type="PANTHER" id="PTHR34389">
    <property type="entry name" value="L-RHAMNOSE MUTAROTASE"/>
    <property type="match status" value="1"/>
</dbReference>
<comment type="caution">
    <text evidence="1">The sequence shown here is derived from an EMBL/GenBank/DDBJ whole genome shotgun (WGS) entry which is preliminary data.</text>
</comment>
<dbReference type="SUPFAM" id="SSF54909">
    <property type="entry name" value="Dimeric alpha+beta barrel"/>
    <property type="match status" value="1"/>
</dbReference>
<dbReference type="InterPro" id="IPR008000">
    <property type="entry name" value="Rham/fucose_mutarotase"/>
</dbReference>
<dbReference type="Proteomes" id="UP000249260">
    <property type="component" value="Unassembled WGS sequence"/>
</dbReference>
<sequence length="109" mass="12735">MSGVQRVSFVLQIDESSRDEYIRRHEMVDPELLQAFREVGIRSYSIFLDGGRLFAYMEVEDFEHAMAELSGQPANIRWQQFMSDLLIKHHEDSTLKVIPEVFHFTSAVE</sequence>
<proteinExistence type="predicted"/>
<keyword evidence="2" id="KW-1185">Reference proteome</keyword>
<protein>
    <submittedName>
        <fullName evidence="1">L-rhamnose mutarotase</fullName>
    </submittedName>
</protein>
<organism evidence="1 2">
    <name type="scientific">Paenibacillus montanisoli</name>
    <dbReference type="NCBI Taxonomy" id="2081970"/>
    <lineage>
        <taxon>Bacteria</taxon>
        <taxon>Bacillati</taxon>
        <taxon>Bacillota</taxon>
        <taxon>Bacilli</taxon>
        <taxon>Bacillales</taxon>
        <taxon>Paenibacillaceae</taxon>
        <taxon>Paenibacillus</taxon>
    </lineage>
</organism>
<dbReference type="GO" id="GO:0016857">
    <property type="term" value="F:racemase and epimerase activity, acting on carbohydrates and derivatives"/>
    <property type="evidence" value="ECO:0007669"/>
    <property type="project" value="InterPro"/>
</dbReference>